<comment type="subunit">
    <text evidence="1">Component of the origin recognition complex (ORC).</text>
</comment>
<feature type="compositionally biased region" description="Acidic residues" evidence="2">
    <location>
        <begin position="277"/>
        <end position="288"/>
    </location>
</feature>
<dbReference type="VEuPathDB" id="FungiDB:H257_04145"/>
<reference evidence="4 5" key="1">
    <citation type="submission" date="2018-08" db="EMBL/GenBank/DDBJ databases">
        <title>Aphanomyces genome sequencing and annotation.</title>
        <authorList>
            <person name="Minardi D."/>
            <person name="Oidtmann B."/>
            <person name="Van Der Giezen M."/>
            <person name="Studholme D.J."/>
        </authorList>
    </citation>
    <scope>NUCLEOTIDE SEQUENCE [LARGE SCALE GENOMIC DNA]</scope>
    <source>
        <strain evidence="4 5">Kv</strain>
    </source>
</reference>
<feature type="region of interest" description="Disordered" evidence="2">
    <location>
        <begin position="272"/>
        <end position="304"/>
    </location>
</feature>
<feature type="domain" description="Origin recognition complex subunit 2 RecA-like" evidence="3">
    <location>
        <begin position="45"/>
        <end position="76"/>
    </location>
</feature>
<dbReference type="InterPro" id="IPR056772">
    <property type="entry name" value="RecA-like_ORC2"/>
</dbReference>
<comment type="caution">
    <text evidence="4">The sequence shown here is derived from an EMBL/GenBank/DDBJ whole genome shotgun (WGS) entry which is preliminary data.</text>
</comment>
<dbReference type="Proteomes" id="UP000265427">
    <property type="component" value="Unassembled WGS sequence"/>
</dbReference>
<dbReference type="EMBL" id="QUSZ01011174">
    <property type="protein sequence ID" value="RHX97589.1"/>
    <property type="molecule type" value="Genomic_DNA"/>
</dbReference>
<protein>
    <recommendedName>
        <fullName evidence="1">Origin recognition complex subunit 2</fullName>
    </recommendedName>
</protein>
<accession>A0A396ZPW2</accession>
<comment type="similarity">
    <text evidence="1">Belongs to the ORC2 family.</text>
</comment>
<feature type="domain" description="Origin recognition complex subunit 2 RecA-like" evidence="3">
    <location>
        <begin position="81"/>
        <end position="151"/>
    </location>
</feature>
<evidence type="ECO:0000256" key="1">
    <source>
        <dbReference type="RuleBase" id="RU368084"/>
    </source>
</evidence>
<keyword evidence="1" id="KW-0235">DNA replication</keyword>
<dbReference type="GO" id="GO:0003688">
    <property type="term" value="F:DNA replication origin binding"/>
    <property type="evidence" value="ECO:0007669"/>
    <property type="project" value="UniProtKB-UniRule"/>
</dbReference>
<dbReference type="PANTHER" id="PTHR14052">
    <property type="entry name" value="ORIGIN RECOGNITION COMPLEX SUBUNIT 2"/>
    <property type="match status" value="1"/>
</dbReference>
<evidence type="ECO:0000313" key="4">
    <source>
        <dbReference type="EMBL" id="RHX97589.1"/>
    </source>
</evidence>
<dbReference type="GO" id="GO:0006260">
    <property type="term" value="P:DNA replication"/>
    <property type="evidence" value="ECO:0007669"/>
    <property type="project" value="UniProtKB-UniRule"/>
</dbReference>
<keyword evidence="1" id="KW-0539">Nucleus</keyword>
<dbReference type="Pfam" id="PF04084">
    <property type="entry name" value="RecA-like_ORC2"/>
    <property type="match status" value="2"/>
</dbReference>
<name>A0A396ZPW2_APHAT</name>
<evidence type="ECO:0000313" key="5">
    <source>
        <dbReference type="Proteomes" id="UP000265427"/>
    </source>
</evidence>
<dbReference type="GO" id="GO:0005664">
    <property type="term" value="C:nuclear origin of replication recognition complex"/>
    <property type="evidence" value="ECO:0007669"/>
    <property type="project" value="UniProtKB-UniRule"/>
</dbReference>
<dbReference type="InterPro" id="IPR007220">
    <property type="entry name" value="ORC2"/>
</dbReference>
<comment type="function">
    <text evidence="1">Component of the origin recognition complex (ORC) that binds origins of replication. DNA-binding is ATP-dependent. ORC is required to assemble the pre-replication complex necessary to initiate DNA replication.</text>
</comment>
<dbReference type="AlphaFoldDB" id="A0A396ZPW2"/>
<gene>
    <name evidence="4" type="ORF">DYB36_002503</name>
</gene>
<sequence length="304" mass="32876">MLGKKSKDDKKAATLAQLDADDIRLALQDWDASCIDTVIPDQLAMYSGHFAQWEHQLIAGFNLLFTGLGSKLQLLQCMECAHLLHTSPPSVSVCLVIHSIDGISLRGAGTQRALSILAACRFIHVVGSIDHLNAASLWEESDTKRFGWLEHIVHMYAPYTSETIVSTTWGSRGKTGAAPTAASGIKYILESLTPTDLAVLRALGTQQLKDGGGMVEYKPFVDQCRKAMLVSSVQAMRNAIACLTEHGLIVTNKADQMRVPYGDHTIQHTILGLNPPAEDDGEGEEGEKEDGHEGNAIAESVATE</sequence>
<organism evidence="4 5">
    <name type="scientific">Aphanomyces astaci</name>
    <name type="common">Crayfish plague agent</name>
    <dbReference type="NCBI Taxonomy" id="112090"/>
    <lineage>
        <taxon>Eukaryota</taxon>
        <taxon>Sar</taxon>
        <taxon>Stramenopiles</taxon>
        <taxon>Oomycota</taxon>
        <taxon>Saprolegniomycetes</taxon>
        <taxon>Saprolegniales</taxon>
        <taxon>Verrucalvaceae</taxon>
        <taxon>Aphanomyces</taxon>
    </lineage>
</organism>
<proteinExistence type="inferred from homology"/>
<evidence type="ECO:0000256" key="2">
    <source>
        <dbReference type="SAM" id="MobiDB-lite"/>
    </source>
</evidence>
<evidence type="ECO:0000259" key="3">
    <source>
        <dbReference type="Pfam" id="PF04084"/>
    </source>
</evidence>
<comment type="subcellular location">
    <subcellularLocation>
        <location evidence="1">Nucleus</location>
    </subcellularLocation>
</comment>
<dbReference type="PANTHER" id="PTHR14052:SF0">
    <property type="entry name" value="ORIGIN RECOGNITION COMPLEX SUBUNIT 2"/>
    <property type="match status" value="1"/>
</dbReference>